<evidence type="ECO:0000256" key="1">
    <source>
        <dbReference type="ARBA" id="ARBA00022723"/>
    </source>
</evidence>
<feature type="domain" description="BRCT" evidence="9">
    <location>
        <begin position="259"/>
        <end position="367"/>
    </location>
</feature>
<dbReference type="PROSITE" id="PS00518">
    <property type="entry name" value="ZF_RING_1"/>
    <property type="match status" value="1"/>
</dbReference>
<dbReference type="Proteomes" id="UP001329430">
    <property type="component" value="Chromosome 4"/>
</dbReference>
<dbReference type="InterPro" id="IPR001841">
    <property type="entry name" value="Znf_RING"/>
</dbReference>
<gene>
    <name evidence="10" type="ORF">RI129_006749</name>
</gene>
<dbReference type="GO" id="GO:0004842">
    <property type="term" value="F:ubiquitin-protein transferase activity"/>
    <property type="evidence" value="ECO:0007669"/>
    <property type="project" value="TreeGrafter"/>
</dbReference>
<dbReference type="InterPro" id="IPR001357">
    <property type="entry name" value="BRCT_dom"/>
</dbReference>
<evidence type="ECO:0000256" key="6">
    <source>
        <dbReference type="PROSITE-ProRule" id="PRU00023"/>
    </source>
</evidence>
<evidence type="ECO:0000259" key="8">
    <source>
        <dbReference type="PROSITE" id="PS50089"/>
    </source>
</evidence>
<dbReference type="GO" id="GO:0070531">
    <property type="term" value="C:BRCA1-A complex"/>
    <property type="evidence" value="ECO:0007669"/>
    <property type="project" value="TreeGrafter"/>
</dbReference>
<evidence type="ECO:0000259" key="9">
    <source>
        <dbReference type="PROSITE" id="PS50172"/>
    </source>
</evidence>
<sequence length="367" mass="41477">MTTEIDLLSSINNLRNNSSCSECDTFQLSLKRLSNCSHLLCDPCYVLCSNCPVCDTKHRSKYIKSSDDINTILSHVNSLYDFGQSIENDCRTKISYLFVSDSHNYKRHYNGETRLHKDCRGGNLAMVESLIKSGMDVNVQDFAMWTPLHEAVLNQRIEIVKLLLTNGALVNVPGLDYLTPLHSAVQEKNEEIVKLLIQYGASCMAYNKEGKTPLSNGIKIPIIVLADLEPNNFVLNPMNYFADIPSYAVSKAGLNSLNKLPKLFDGIHFYFVNYSKQIVDDVEYTLEDVKTLIYLGGGKVDIRCPSGSNYNVTYPYHTCKTGSNATVSYYLIYDDTKTMKKKSFPNHIKYQTVQWLINSINNFSILT</sequence>
<dbReference type="PANTHER" id="PTHR24171:SF8">
    <property type="entry name" value="BRCA1-ASSOCIATED RING DOMAIN PROTEIN 1"/>
    <property type="match status" value="1"/>
</dbReference>
<dbReference type="GO" id="GO:0085020">
    <property type="term" value="P:protein K6-linked ubiquitination"/>
    <property type="evidence" value="ECO:0007669"/>
    <property type="project" value="TreeGrafter"/>
</dbReference>
<protein>
    <submittedName>
        <fullName evidence="10">Uncharacterized protein</fullName>
    </submittedName>
</protein>
<dbReference type="InterPro" id="IPR013083">
    <property type="entry name" value="Znf_RING/FYVE/PHD"/>
</dbReference>
<name>A0AAN7VK80_9COLE</name>
<dbReference type="EMBL" id="JAVRBK010000004">
    <property type="protein sequence ID" value="KAK5645449.1"/>
    <property type="molecule type" value="Genomic_DNA"/>
</dbReference>
<dbReference type="PANTHER" id="PTHR24171">
    <property type="entry name" value="ANKYRIN REPEAT DOMAIN-CONTAINING PROTEIN 39-RELATED"/>
    <property type="match status" value="1"/>
</dbReference>
<keyword evidence="5 6" id="KW-0040">ANK repeat</keyword>
<feature type="domain" description="RING-type" evidence="8">
    <location>
        <begin position="20"/>
        <end position="55"/>
    </location>
</feature>
<evidence type="ECO:0000313" key="10">
    <source>
        <dbReference type="EMBL" id="KAK5645449.1"/>
    </source>
</evidence>
<evidence type="ECO:0000256" key="2">
    <source>
        <dbReference type="ARBA" id="ARBA00022737"/>
    </source>
</evidence>
<dbReference type="SMART" id="SM00248">
    <property type="entry name" value="ANK"/>
    <property type="match status" value="3"/>
</dbReference>
<evidence type="ECO:0000256" key="4">
    <source>
        <dbReference type="ARBA" id="ARBA00022833"/>
    </source>
</evidence>
<dbReference type="GO" id="GO:0031436">
    <property type="term" value="C:BRCA1-BARD1 complex"/>
    <property type="evidence" value="ECO:0007669"/>
    <property type="project" value="TreeGrafter"/>
</dbReference>
<dbReference type="SUPFAM" id="SSF48403">
    <property type="entry name" value="Ankyrin repeat"/>
    <property type="match status" value="1"/>
</dbReference>
<dbReference type="PROSITE" id="PS50297">
    <property type="entry name" value="ANK_REP_REGION"/>
    <property type="match status" value="3"/>
</dbReference>
<comment type="caution">
    <text evidence="10">The sequence shown here is derived from an EMBL/GenBank/DDBJ whole genome shotgun (WGS) entry which is preliminary data.</text>
</comment>
<feature type="repeat" description="ANK" evidence="6">
    <location>
        <begin position="143"/>
        <end position="175"/>
    </location>
</feature>
<dbReference type="Pfam" id="PF12796">
    <property type="entry name" value="Ank_2"/>
    <property type="match status" value="1"/>
</dbReference>
<proteinExistence type="predicted"/>
<dbReference type="SUPFAM" id="SSF57850">
    <property type="entry name" value="RING/U-box"/>
    <property type="match status" value="1"/>
</dbReference>
<dbReference type="GO" id="GO:0008270">
    <property type="term" value="F:zinc ion binding"/>
    <property type="evidence" value="ECO:0007669"/>
    <property type="project" value="UniProtKB-KW"/>
</dbReference>
<dbReference type="InterPro" id="IPR036420">
    <property type="entry name" value="BRCT_dom_sf"/>
</dbReference>
<keyword evidence="11" id="KW-1185">Reference proteome</keyword>
<dbReference type="PROSITE" id="PS50089">
    <property type="entry name" value="ZF_RING_2"/>
    <property type="match status" value="1"/>
</dbReference>
<accession>A0AAN7VK80</accession>
<evidence type="ECO:0000256" key="7">
    <source>
        <dbReference type="PROSITE-ProRule" id="PRU00175"/>
    </source>
</evidence>
<reference evidence="10 11" key="1">
    <citation type="journal article" date="2024" name="Insects">
        <title>An Improved Chromosome-Level Genome Assembly of the Firefly Pyrocoelia pectoralis.</title>
        <authorList>
            <person name="Fu X."/>
            <person name="Meyer-Rochow V.B."/>
            <person name="Ballantyne L."/>
            <person name="Zhu X."/>
        </authorList>
    </citation>
    <scope>NUCLEOTIDE SEQUENCE [LARGE SCALE GENOMIC DNA]</scope>
    <source>
        <strain evidence="10">XCY_ONT2</strain>
    </source>
</reference>
<dbReference type="Gene3D" id="3.40.50.10190">
    <property type="entry name" value="BRCT domain"/>
    <property type="match status" value="1"/>
</dbReference>
<keyword evidence="1" id="KW-0479">Metal-binding</keyword>
<dbReference type="SUPFAM" id="SSF52113">
    <property type="entry name" value="BRCT domain"/>
    <property type="match status" value="1"/>
</dbReference>
<dbReference type="InterPro" id="IPR017907">
    <property type="entry name" value="Znf_RING_CS"/>
</dbReference>
<dbReference type="Gene3D" id="3.30.40.10">
    <property type="entry name" value="Zinc/RING finger domain, C3HC4 (zinc finger)"/>
    <property type="match status" value="1"/>
</dbReference>
<evidence type="ECO:0000313" key="11">
    <source>
        <dbReference type="Proteomes" id="UP001329430"/>
    </source>
</evidence>
<dbReference type="AlphaFoldDB" id="A0AAN7VK80"/>
<dbReference type="InterPro" id="IPR036770">
    <property type="entry name" value="Ankyrin_rpt-contain_sf"/>
</dbReference>
<feature type="repeat" description="ANK" evidence="6">
    <location>
        <begin position="110"/>
        <end position="142"/>
    </location>
</feature>
<organism evidence="10 11">
    <name type="scientific">Pyrocoelia pectoralis</name>
    <dbReference type="NCBI Taxonomy" id="417401"/>
    <lineage>
        <taxon>Eukaryota</taxon>
        <taxon>Metazoa</taxon>
        <taxon>Ecdysozoa</taxon>
        <taxon>Arthropoda</taxon>
        <taxon>Hexapoda</taxon>
        <taxon>Insecta</taxon>
        <taxon>Pterygota</taxon>
        <taxon>Neoptera</taxon>
        <taxon>Endopterygota</taxon>
        <taxon>Coleoptera</taxon>
        <taxon>Polyphaga</taxon>
        <taxon>Elateriformia</taxon>
        <taxon>Elateroidea</taxon>
        <taxon>Lampyridae</taxon>
        <taxon>Lampyrinae</taxon>
        <taxon>Pyrocoelia</taxon>
    </lineage>
</organism>
<evidence type="ECO:0000256" key="3">
    <source>
        <dbReference type="ARBA" id="ARBA00022771"/>
    </source>
</evidence>
<keyword evidence="4" id="KW-0862">Zinc</keyword>
<keyword evidence="2" id="KW-0677">Repeat</keyword>
<dbReference type="InterPro" id="IPR002110">
    <property type="entry name" value="Ankyrin_rpt"/>
</dbReference>
<dbReference type="PROSITE" id="PS50172">
    <property type="entry name" value="BRCT"/>
    <property type="match status" value="1"/>
</dbReference>
<dbReference type="Gene3D" id="1.25.40.20">
    <property type="entry name" value="Ankyrin repeat-containing domain"/>
    <property type="match status" value="1"/>
</dbReference>
<dbReference type="PROSITE" id="PS50088">
    <property type="entry name" value="ANK_REPEAT"/>
    <property type="match status" value="3"/>
</dbReference>
<dbReference type="Pfam" id="PF00023">
    <property type="entry name" value="Ank"/>
    <property type="match status" value="1"/>
</dbReference>
<keyword evidence="3 7" id="KW-0863">Zinc-finger</keyword>
<feature type="repeat" description="ANK" evidence="6">
    <location>
        <begin position="176"/>
        <end position="208"/>
    </location>
</feature>
<evidence type="ECO:0000256" key="5">
    <source>
        <dbReference type="ARBA" id="ARBA00023043"/>
    </source>
</evidence>